<evidence type="ECO:0000256" key="1">
    <source>
        <dbReference type="ARBA" id="ARBA00005417"/>
    </source>
</evidence>
<keyword evidence="4 6" id="KW-0067">ATP-binding</keyword>
<sequence>MIRLDGVGKTYSSKATRHTAIGSVSLEIAQGEFVCVVGPSGCGKSTLLNMIAGFQPATAGAITVNGVPVQPGAVPQGLGYLFQKDTVLPWLTVEQNVGLGLRFAHLQPDRIAEKVQGLLKLANLEPYAGYFPYQISGGMRQRTALLMTLACDPQVLLLDEPFGALDSHTKINLHRELHEIWRQLGQTIVMVTHDLDEAVALADRVIVLSGPPSRVLLDHPIDIPHPRDPYAVRETDAFGQHLKAIWAVLGREYQRTPDGTRSVTGAAA</sequence>
<keyword evidence="2" id="KW-0813">Transport</keyword>
<dbReference type="GO" id="GO:0016887">
    <property type="term" value="F:ATP hydrolysis activity"/>
    <property type="evidence" value="ECO:0007669"/>
    <property type="project" value="InterPro"/>
</dbReference>
<gene>
    <name evidence="6" type="ORF">EZH22_00830</name>
</gene>
<proteinExistence type="inferred from homology"/>
<evidence type="ECO:0000313" key="6">
    <source>
        <dbReference type="EMBL" id="QRG09394.1"/>
    </source>
</evidence>
<name>A0A974PU21_9HYPH</name>
<protein>
    <submittedName>
        <fullName evidence="6">ABC transporter ATP-binding protein</fullName>
    </submittedName>
</protein>
<keyword evidence="3" id="KW-0547">Nucleotide-binding</keyword>
<keyword evidence="7" id="KW-1185">Reference proteome</keyword>
<dbReference type="AlphaFoldDB" id="A0A974PU21"/>
<dbReference type="InterPro" id="IPR027417">
    <property type="entry name" value="P-loop_NTPase"/>
</dbReference>
<dbReference type="Gene3D" id="3.40.50.300">
    <property type="entry name" value="P-loop containing nucleotide triphosphate hydrolases"/>
    <property type="match status" value="1"/>
</dbReference>
<dbReference type="KEGG" id="xdi:EZH22_00830"/>
<evidence type="ECO:0000256" key="3">
    <source>
        <dbReference type="ARBA" id="ARBA00022741"/>
    </source>
</evidence>
<evidence type="ECO:0000259" key="5">
    <source>
        <dbReference type="PROSITE" id="PS50893"/>
    </source>
</evidence>
<dbReference type="SUPFAM" id="SSF52540">
    <property type="entry name" value="P-loop containing nucleoside triphosphate hydrolases"/>
    <property type="match status" value="1"/>
</dbReference>
<dbReference type="Proteomes" id="UP000596427">
    <property type="component" value="Chromosome"/>
</dbReference>
<evidence type="ECO:0000313" key="7">
    <source>
        <dbReference type="Proteomes" id="UP000596427"/>
    </source>
</evidence>
<dbReference type="PROSITE" id="PS50893">
    <property type="entry name" value="ABC_TRANSPORTER_2"/>
    <property type="match status" value="1"/>
</dbReference>
<evidence type="ECO:0000256" key="2">
    <source>
        <dbReference type="ARBA" id="ARBA00022448"/>
    </source>
</evidence>
<dbReference type="InterPro" id="IPR003593">
    <property type="entry name" value="AAA+_ATPase"/>
</dbReference>
<comment type="similarity">
    <text evidence="1">Belongs to the ABC transporter superfamily.</text>
</comment>
<reference evidence="6 7" key="1">
    <citation type="submission" date="2020-10" db="EMBL/GenBank/DDBJ databases">
        <title>Degradation of 1,4-Dioxane by Xanthobacter sp. YN2, via a Novel Group-2 Soluble Di-Iron Monooxygenase.</title>
        <authorList>
            <person name="Ma F."/>
            <person name="Wang Y."/>
            <person name="Yang J."/>
            <person name="Guo H."/>
            <person name="Su D."/>
            <person name="Yu L."/>
        </authorList>
    </citation>
    <scope>NUCLEOTIDE SEQUENCE [LARGE SCALE GENOMIC DNA]</scope>
    <source>
        <strain evidence="6 7">YN2</strain>
    </source>
</reference>
<dbReference type="SMART" id="SM00382">
    <property type="entry name" value="AAA"/>
    <property type="match status" value="1"/>
</dbReference>
<dbReference type="EMBL" id="CP063362">
    <property type="protein sequence ID" value="QRG09394.1"/>
    <property type="molecule type" value="Genomic_DNA"/>
</dbReference>
<organism evidence="6 7">
    <name type="scientific">Xanthobacter dioxanivorans</name>
    <dbReference type="NCBI Taxonomy" id="2528964"/>
    <lineage>
        <taxon>Bacteria</taxon>
        <taxon>Pseudomonadati</taxon>
        <taxon>Pseudomonadota</taxon>
        <taxon>Alphaproteobacteria</taxon>
        <taxon>Hyphomicrobiales</taxon>
        <taxon>Xanthobacteraceae</taxon>
        <taxon>Xanthobacter</taxon>
    </lineage>
</organism>
<feature type="domain" description="ABC transporter" evidence="5">
    <location>
        <begin position="2"/>
        <end position="235"/>
    </location>
</feature>
<dbReference type="PANTHER" id="PTHR42788">
    <property type="entry name" value="TAURINE IMPORT ATP-BINDING PROTEIN-RELATED"/>
    <property type="match status" value="1"/>
</dbReference>
<dbReference type="GO" id="GO:0005524">
    <property type="term" value="F:ATP binding"/>
    <property type="evidence" value="ECO:0007669"/>
    <property type="project" value="UniProtKB-KW"/>
</dbReference>
<dbReference type="CDD" id="cd03293">
    <property type="entry name" value="ABC_NrtD_SsuB_transporters"/>
    <property type="match status" value="1"/>
</dbReference>
<evidence type="ECO:0000256" key="4">
    <source>
        <dbReference type="ARBA" id="ARBA00022840"/>
    </source>
</evidence>
<accession>A0A974PU21</accession>
<dbReference type="InterPro" id="IPR003439">
    <property type="entry name" value="ABC_transporter-like_ATP-bd"/>
</dbReference>
<dbReference type="Pfam" id="PF00005">
    <property type="entry name" value="ABC_tran"/>
    <property type="match status" value="1"/>
</dbReference>
<dbReference type="InterPro" id="IPR050166">
    <property type="entry name" value="ABC_transporter_ATP-bind"/>
</dbReference>
<dbReference type="PANTHER" id="PTHR42788:SF13">
    <property type="entry name" value="ALIPHATIC SULFONATES IMPORT ATP-BINDING PROTEIN SSUB"/>
    <property type="match status" value="1"/>
</dbReference>